<gene>
    <name evidence="1" type="ORF">METZ01_LOCUS372104</name>
</gene>
<dbReference type="AlphaFoldDB" id="A0A382TAV0"/>
<feature type="non-terminal residue" evidence="1">
    <location>
        <position position="274"/>
    </location>
</feature>
<sequence>MFFPIFTVAQGWDMPRTPDGQPNMQGIWSNASQTPLSRPAEYGNKGFLTLEEAQAQMQGWQDRYDQSGQAIAGDREAPTDGNSNLGYNSFWWDPRTNAIEINGEYRTSIIVSTANGQIPYIGGENPRNDLRSKWLSQPNVEAYDGHEVRPLAERCLMTFSSGAGPPMLPTLYNNNYQIVQTQNYVMILVEMVHDARIIPLDKDPNLRDMEKWMGDSVGYWENDTLVVQTKNFHPQQSFRGSSDQMIVTERFELLSEDKIKYSFTIEDPLTFTQP</sequence>
<protein>
    <submittedName>
        <fullName evidence="1">Uncharacterized protein</fullName>
    </submittedName>
</protein>
<name>A0A382TAV0_9ZZZZ</name>
<organism evidence="1">
    <name type="scientific">marine metagenome</name>
    <dbReference type="NCBI Taxonomy" id="408172"/>
    <lineage>
        <taxon>unclassified sequences</taxon>
        <taxon>metagenomes</taxon>
        <taxon>ecological metagenomes</taxon>
    </lineage>
</organism>
<reference evidence="1" key="1">
    <citation type="submission" date="2018-05" db="EMBL/GenBank/DDBJ databases">
        <authorList>
            <person name="Lanie J.A."/>
            <person name="Ng W.-L."/>
            <person name="Kazmierczak K.M."/>
            <person name="Andrzejewski T.M."/>
            <person name="Davidsen T.M."/>
            <person name="Wayne K.J."/>
            <person name="Tettelin H."/>
            <person name="Glass J.I."/>
            <person name="Rusch D."/>
            <person name="Podicherti R."/>
            <person name="Tsui H.-C.T."/>
            <person name="Winkler M.E."/>
        </authorList>
    </citation>
    <scope>NUCLEOTIDE SEQUENCE</scope>
</reference>
<accession>A0A382TAV0</accession>
<proteinExistence type="predicted"/>
<evidence type="ECO:0000313" key="1">
    <source>
        <dbReference type="EMBL" id="SVD19250.1"/>
    </source>
</evidence>
<dbReference type="EMBL" id="UINC01135230">
    <property type="protein sequence ID" value="SVD19250.1"/>
    <property type="molecule type" value="Genomic_DNA"/>
</dbReference>